<protein>
    <submittedName>
        <fullName evidence="1">Uncharacterized protein</fullName>
    </submittedName>
</protein>
<name>A0ABR3EIB0_9AGAR</name>
<gene>
    <name evidence="1" type="ORF">V5O48_019471</name>
</gene>
<accession>A0ABR3EIB0</accession>
<keyword evidence="2" id="KW-1185">Reference proteome</keyword>
<feature type="non-terminal residue" evidence="1">
    <location>
        <position position="1"/>
    </location>
</feature>
<reference evidence="1 2" key="1">
    <citation type="submission" date="2024-02" db="EMBL/GenBank/DDBJ databases">
        <title>A draft genome for the cacao thread blight pathogen Marasmius crinis-equi.</title>
        <authorList>
            <person name="Cohen S.P."/>
            <person name="Baruah I.K."/>
            <person name="Amoako-Attah I."/>
            <person name="Bukari Y."/>
            <person name="Meinhardt L.W."/>
            <person name="Bailey B.A."/>
        </authorList>
    </citation>
    <scope>NUCLEOTIDE SEQUENCE [LARGE SCALE GENOMIC DNA]</scope>
    <source>
        <strain evidence="1 2">GH-76</strain>
    </source>
</reference>
<dbReference type="Proteomes" id="UP001465976">
    <property type="component" value="Unassembled WGS sequence"/>
</dbReference>
<dbReference type="EMBL" id="JBAHYK010005025">
    <property type="protein sequence ID" value="KAL0562614.1"/>
    <property type="molecule type" value="Genomic_DNA"/>
</dbReference>
<feature type="non-terminal residue" evidence="1">
    <location>
        <position position="149"/>
    </location>
</feature>
<sequence>YDVAHRHTLARLVIYWKKRLVDSQSKFFSRGDGIPIDDVPNFKNFDGFMGFLSVYNIILLESLIWSERYNGEPLAEGVAEMYKEAKESAESLLTFLNSSLRIQLTELVDDLPINRDDDDPIPSGDSRVYDIRNRHLIHQVRSLHIALQR</sequence>
<proteinExistence type="predicted"/>
<evidence type="ECO:0000313" key="2">
    <source>
        <dbReference type="Proteomes" id="UP001465976"/>
    </source>
</evidence>
<evidence type="ECO:0000313" key="1">
    <source>
        <dbReference type="EMBL" id="KAL0562614.1"/>
    </source>
</evidence>
<organism evidence="1 2">
    <name type="scientific">Marasmius crinis-equi</name>
    <dbReference type="NCBI Taxonomy" id="585013"/>
    <lineage>
        <taxon>Eukaryota</taxon>
        <taxon>Fungi</taxon>
        <taxon>Dikarya</taxon>
        <taxon>Basidiomycota</taxon>
        <taxon>Agaricomycotina</taxon>
        <taxon>Agaricomycetes</taxon>
        <taxon>Agaricomycetidae</taxon>
        <taxon>Agaricales</taxon>
        <taxon>Marasmiineae</taxon>
        <taxon>Marasmiaceae</taxon>
        <taxon>Marasmius</taxon>
    </lineage>
</organism>
<comment type="caution">
    <text evidence="1">The sequence shown here is derived from an EMBL/GenBank/DDBJ whole genome shotgun (WGS) entry which is preliminary data.</text>
</comment>